<keyword evidence="1" id="KW-1133">Transmembrane helix</keyword>
<accession>A0A2T3FLH6</accession>
<keyword evidence="3" id="KW-1185">Reference proteome</keyword>
<reference evidence="2 3" key="1">
    <citation type="submission" date="2018-03" db="EMBL/GenBank/DDBJ databases">
        <title>Lachnoclostridium SNUG30386 gen.nov., sp.nov., isolated from human faeces.</title>
        <authorList>
            <person name="Seo B."/>
            <person name="Jeon K."/>
            <person name="Ko G."/>
        </authorList>
    </citation>
    <scope>NUCLEOTIDE SEQUENCE [LARGE SCALE GENOMIC DNA]</scope>
    <source>
        <strain evidence="2 3">SNUG30386</strain>
    </source>
</reference>
<dbReference type="EMBL" id="PYLO01000005">
    <property type="protein sequence ID" value="PST36125.1"/>
    <property type="molecule type" value="Genomic_DNA"/>
</dbReference>
<dbReference type="AlphaFoldDB" id="A0A2T3FLH6"/>
<keyword evidence="1" id="KW-0472">Membrane</keyword>
<organism evidence="2 3">
    <name type="scientific">Clostridium fessum</name>
    <dbReference type="NCBI Taxonomy" id="2126740"/>
    <lineage>
        <taxon>Bacteria</taxon>
        <taxon>Bacillati</taxon>
        <taxon>Bacillota</taxon>
        <taxon>Clostridia</taxon>
        <taxon>Eubacteriales</taxon>
        <taxon>Clostridiaceae</taxon>
        <taxon>Clostridium</taxon>
    </lineage>
</organism>
<comment type="caution">
    <text evidence="2">The sequence shown here is derived from an EMBL/GenBank/DDBJ whole genome shotgun (WGS) entry which is preliminary data.</text>
</comment>
<evidence type="ECO:0000313" key="2">
    <source>
        <dbReference type="EMBL" id="PST36125.1"/>
    </source>
</evidence>
<keyword evidence="1" id="KW-0812">Transmembrane</keyword>
<evidence type="ECO:0000313" key="3">
    <source>
        <dbReference type="Proteomes" id="UP000241048"/>
    </source>
</evidence>
<name>A0A2T3FLH6_9CLOT</name>
<sequence length="147" mass="15684">MSSKTKIVVLRMKEIIYTAIFIGLGLLLIALLLIMFRPGRKTQSASAPAAAGISYLPGMYSSTLTLGSQAVNVEVTVDSTQITSVTCRPLSDSIETMYPLLSSSASHLSEQIVSTQSLENLSFESGSQYTSQALLNVIHTALAKAIL</sequence>
<protein>
    <recommendedName>
        <fullName evidence="4">FMN-binding domain-containing protein</fullName>
    </recommendedName>
</protein>
<evidence type="ECO:0008006" key="4">
    <source>
        <dbReference type="Google" id="ProtNLM"/>
    </source>
</evidence>
<dbReference type="RefSeq" id="WP_022359781.1">
    <property type="nucleotide sequence ID" value="NZ_CAUWBW010000007.1"/>
</dbReference>
<gene>
    <name evidence="2" type="ORF">C7U56_12870</name>
</gene>
<evidence type="ECO:0000256" key="1">
    <source>
        <dbReference type="SAM" id="Phobius"/>
    </source>
</evidence>
<proteinExistence type="predicted"/>
<feature type="transmembrane region" description="Helical" evidence="1">
    <location>
        <begin position="15"/>
        <end position="36"/>
    </location>
</feature>
<dbReference type="Proteomes" id="UP000241048">
    <property type="component" value="Unassembled WGS sequence"/>
</dbReference>